<name>A0A7G9ZAF0_9EURY</name>
<feature type="transmembrane region" description="Helical" evidence="1">
    <location>
        <begin position="283"/>
        <end position="302"/>
    </location>
</feature>
<sequence>MGTSKTLAEIMMDWRTLAVIALVTIGWRTYVSIDGTIALWESICSGVVLMIFGWGIFGYLYAMSKRDTSWLISNKLAQGLAISTGVLNLYVLIYYGMRWPRLMAGMEAYVEAYMPSDYLLRSLRYAMLVLAYCGIIWATGHLKKMHDNYMLITEDMPETRRKGAAETMFRVITDERTVIVILGVVFLWRAVISLDGQIELWESMCSGIALSMLGWVLFGYISSLAVRTTRPSVAKIYQGFAFAIFSVDIYVLVYYGMRWYTLLQLYPATEEEIMPMAYVFRDVRYFVLAIFFCVTIVFSKYLEKASGECEYLTKKEA</sequence>
<accession>A0A7G9ZAF0</accession>
<feature type="transmembrane region" description="Helical" evidence="1">
    <location>
        <begin position="12"/>
        <end position="31"/>
    </location>
</feature>
<evidence type="ECO:0000256" key="1">
    <source>
        <dbReference type="SAM" id="Phobius"/>
    </source>
</evidence>
<proteinExistence type="predicted"/>
<feature type="transmembrane region" description="Helical" evidence="1">
    <location>
        <begin position="177"/>
        <end position="194"/>
    </location>
</feature>
<feature type="transmembrane region" description="Helical" evidence="1">
    <location>
        <begin position="236"/>
        <end position="257"/>
    </location>
</feature>
<protein>
    <submittedName>
        <fullName evidence="2">Uncharacterized protein</fullName>
    </submittedName>
</protein>
<keyword evidence="1" id="KW-1133">Transmembrane helix</keyword>
<dbReference type="AlphaFoldDB" id="A0A7G9ZAF0"/>
<reference evidence="2" key="1">
    <citation type="submission" date="2020-06" db="EMBL/GenBank/DDBJ databases">
        <title>Unique genomic features of the anaerobic methanotrophic archaea.</title>
        <authorList>
            <person name="Chadwick G.L."/>
            <person name="Skennerton C.T."/>
            <person name="Laso-Perez R."/>
            <person name="Leu A.O."/>
            <person name="Speth D.R."/>
            <person name="Yu H."/>
            <person name="Morgan-Lang C."/>
            <person name="Hatzenpichler R."/>
            <person name="Goudeau D."/>
            <person name="Malmstrom R."/>
            <person name="Brazelton W.J."/>
            <person name="Woyke T."/>
            <person name="Hallam S.J."/>
            <person name="Tyson G.W."/>
            <person name="Wegener G."/>
            <person name="Boetius A."/>
            <person name="Orphan V."/>
        </authorList>
    </citation>
    <scope>NUCLEOTIDE SEQUENCE</scope>
</reference>
<keyword evidence="1" id="KW-0812">Transmembrane</keyword>
<feature type="transmembrane region" description="Helical" evidence="1">
    <location>
        <begin position="37"/>
        <end position="64"/>
    </location>
</feature>
<keyword evidence="1" id="KW-0472">Membrane</keyword>
<feature type="transmembrane region" description="Helical" evidence="1">
    <location>
        <begin position="200"/>
        <end position="224"/>
    </location>
</feature>
<organism evidence="2">
    <name type="scientific">Candidatus Methanophaga sp. ANME-1 ERB7</name>
    <dbReference type="NCBI Taxonomy" id="2759913"/>
    <lineage>
        <taxon>Archaea</taxon>
        <taxon>Methanobacteriati</taxon>
        <taxon>Methanobacteriota</taxon>
        <taxon>Stenosarchaea group</taxon>
        <taxon>Methanomicrobia</taxon>
        <taxon>Candidatus Methanophagales</taxon>
        <taxon>Candidatus Methanophagaceae</taxon>
        <taxon>Candidatus Methanophaga</taxon>
    </lineage>
</organism>
<evidence type="ECO:0000313" key="2">
    <source>
        <dbReference type="EMBL" id="QNO57234.1"/>
    </source>
</evidence>
<feature type="transmembrane region" description="Helical" evidence="1">
    <location>
        <begin position="123"/>
        <end position="142"/>
    </location>
</feature>
<gene>
    <name evidence="2" type="ORF">ALKFPMEL_00016</name>
</gene>
<dbReference type="EMBL" id="MT631683">
    <property type="protein sequence ID" value="QNO57234.1"/>
    <property type="molecule type" value="Genomic_DNA"/>
</dbReference>
<feature type="transmembrane region" description="Helical" evidence="1">
    <location>
        <begin position="76"/>
        <end position="97"/>
    </location>
</feature>